<comment type="caution">
    <text evidence="2">The sequence shown here is derived from an EMBL/GenBank/DDBJ whole genome shotgun (WGS) entry which is preliminary data.</text>
</comment>
<dbReference type="EMBL" id="PGOL01001503">
    <property type="protein sequence ID" value="PKI57678.1"/>
    <property type="molecule type" value="Genomic_DNA"/>
</dbReference>
<organism evidence="2 3">
    <name type="scientific">Punica granatum</name>
    <name type="common">Pomegranate</name>
    <dbReference type="NCBI Taxonomy" id="22663"/>
    <lineage>
        <taxon>Eukaryota</taxon>
        <taxon>Viridiplantae</taxon>
        <taxon>Streptophyta</taxon>
        <taxon>Embryophyta</taxon>
        <taxon>Tracheophyta</taxon>
        <taxon>Spermatophyta</taxon>
        <taxon>Magnoliopsida</taxon>
        <taxon>eudicotyledons</taxon>
        <taxon>Gunneridae</taxon>
        <taxon>Pentapetalae</taxon>
        <taxon>rosids</taxon>
        <taxon>malvids</taxon>
        <taxon>Myrtales</taxon>
        <taxon>Lythraceae</taxon>
        <taxon>Punica</taxon>
    </lineage>
</organism>
<gene>
    <name evidence="2" type="ORF">CRG98_022006</name>
</gene>
<accession>A0A2I0JN16</accession>
<evidence type="ECO:0000313" key="3">
    <source>
        <dbReference type="Proteomes" id="UP000233551"/>
    </source>
</evidence>
<dbReference type="AlphaFoldDB" id="A0A2I0JN16"/>
<proteinExistence type="predicted"/>
<evidence type="ECO:0000256" key="1">
    <source>
        <dbReference type="SAM" id="MobiDB-lite"/>
    </source>
</evidence>
<keyword evidence="3" id="KW-1185">Reference proteome</keyword>
<dbReference type="Proteomes" id="UP000233551">
    <property type="component" value="Unassembled WGS sequence"/>
</dbReference>
<name>A0A2I0JN16_PUNGR</name>
<evidence type="ECO:0000313" key="2">
    <source>
        <dbReference type="EMBL" id="PKI57678.1"/>
    </source>
</evidence>
<reference evidence="2 3" key="1">
    <citation type="submission" date="2017-11" db="EMBL/GenBank/DDBJ databases">
        <title>De-novo sequencing of pomegranate (Punica granatum L.) genome.</title>
        <authorList>
            <person name="Akparov Z."/>
            <person name="Amiraslanov A."/>
            <person name="Hajiyeva S."/>
            <person name="Abbasov M."/>
            <person name="Kaur K."/>
            <person name="Hamwieh A."/>
            <person name="Solovyev V."/>
            <person name="Salamov A."/>
            <person name="Braich B."/>
            <person name="Kosarev P."/>
            <person name="Mahmoud A."/>
            <person name="Hajiyev E."/>
            <person name="Babayeva S."/>
            <person name="Izzatullayeva V."/>
            <person name="Mammadov A."/>
            <person name="Mammadov A."/>
            <person name="Sharifova S."/>
            <person name="Ojaghi J."/>
            <person name="Eynullazada K."/>
            <person name="Bayramov B."/>
            <person name="Abdulazimova A."/>
            <person name="Shahmuradov I."/>
        </authorList>
    </citation>
    <scope>NUCLEOTIDE SEQUENCE [LARGE SCALE GENOMIC DNA]</scope>
    <source>
        <strain evidence="3">cv. AG2017</strain>
        <tissue evidence="2">Leaf</tissue>
    </source>
</reference>
<protein>
    <submittedName>
        <fullName evidence="2">Uncharacterized protein</fullName>
    </submittedName>
</protein>
<feature type="region of interest" description="Disordered" evidence="1">
    <location>
        <begin position="43"/>
        <end position="75"/>
    </location>
</feature>
<sequence length="96" mass="9913">MIGNAGIMIEAESLGAKALGAEGEAQAQGEGGTGAQFGKVALSEEPRLSNGTGKGRNKQKQMEHRSEQPGKASTHLRVSVEVDIFSITAFGSANMP</sequence>